<evidence type="ECO:0000313" key="1">
    <source>
        <dbReference type="EMBL" id="SVA59339.1"/>
    </source>
</evidence>
<proteinExistence type="predicted"/>
<dbReference type="InterPro" id="IPR026950">
    <property type="entry name" value="Caps_assemb_Wzi"/>
</dbReference>
<reference evidence="1" key="1">
    <citation type="submission" date="2018-05" db="EMBL/GenBank/DDBJ databases">
        <authorList>
            <person name="Lanie J.A."/>
            <person name="Ng W.-L."/>
            <person name="Kazmierczak K.M."/>
            <person name="Andrzejewski T.M."/>
            <person name="Davidsen T.M."/>
            <person name="Wayne K.J."/>
            <person name="Tettelin H."/>
            <person name="Glass J.I."/>
            <person name="Rusch D."/>
            <person name="Podicherti R."/>
            <person name="Tsui H.-C.T."/>
            <person name="Winkler M.E."/>
        </authorList>
    </citation>
    <scope>NUCLEOTIDE SEQUENCE</scope>
</reference>
<accession>A0A381X3J1</accession>
<sequence>MLPAVLLAQASTYVPNLDPVYQDLDALVAEGLVREIILGERPYSRVAFARFAQEARRRIDTAGEEGIKARFLEALERIERRFDRELAVLADGAATYPDTDPRVWIREAFVDATAADSPSREMTTRYNPPADFIDGDLNPLLQNNQGRVLGDSWTLGVESLLELQLGSRLAVQARPRIWVDSGRGGQNGGADATLLEAYARTLIGPVSLELGRNHVALGQGPQGGPILSHNARGLNMVRLSFERPLRLPGPLGALGLWHFSSLIADMGSNRHVSHSKLIVNRLGWRPSAHLEFGLTTLSHQGGEGGPAAGRFSQRFKDAYLFFIPGQFNFSDRVVGADVRLTIPAIRSELYLNGFTTDVMVSHPRHSGGLWWDAVWVAGFRVAGMGDQGRIDLWGEIRHAGATPHTHHQFTSGLTLDRRVIGDFMGPLATGFQGGVDWRGQRDRVLGLAAWERYSGDHWRVGRNDDDHTDWQRLADNPDEIRLRVIVEWTCFPAVTGFQRTLRLGYEHVSRFDFTEDDRSNVLVQLETGYVW</sequence>
<dbReference type="InterPro" id="IPR038636">
    <property type="entry name" value="Wzi_sf"/>
</dbReference>
<dbReference type="Gene3D" id="2.40.160.130">
    <property type="entry name" value="Capsule assembly protein Wzi"/>
    <property type="match status" value="1"/>
</dbReference>
<organism evidence="1">
    <name type="scientific">marine metagenome</name>
    <dbReference type="NCBI Taxonomy" id="408172"/>
    <lineage>
        <taxon>unclassified sequences</taxon>
        <taxon>metagenomes</taxon>
        <taxon>ecological metagenomes</taxon>
    </lineage>
</organism>
<evidence type="ECO:0008006" key="2">
    <source>
        <dbReference type="Google" id="ProtNLM"/>
    </source>
</evidence>
<dbReference type="AlphaFoldDB" id="A0A381X3J1"/>
<name>A0A381X3J1_9ZZZZ</name>
<gene>
    <name evidence="1" type="ORF">METZ01_LOCUS112193</name>
</gene>
<dbReference type="EMBL" id="UINC01013793">
    <property type="protein sequence ID" value="SVA59339.1"/>
    <property type="molecule type" value="Genomic_DNA"/>
</dbReference>
<protein>
    <recommendedName>
        <fullName evidence="2">Capsule assembly Wzi family protein</fullName>
    </recommendedName>
</protein>
<dbReference type="Pfam" id="PF14052">
    <property type="entry name" value="Caps_assemb_Wzi"/>
    <property type="match status" value="1"/>
</dbReference>